<comment type="caution">
    <text evidence="6">Lacks conserved residue(s) required for the propagation of feature annotation.</text>
</comment>
<protein>
    <submittedName>
        <fullName evidence="8">Nucleoside diphosphate kinase family protein</fullName>
    </submittedName>
</protein>
<comment type="similarity">
    <text evidence="1 6">Belongs to the NDK family.</text>
</comment>
<keyword evidence="5" id="KW-0067">ATP-binding</keyword>
<dbReference type="OMA" id="RNMQHIM"/>
<evidence type="ECO:0000256" key="2">
    <source>
        <dbReference type="ARBA" id="ARBA00022679"/>
    </source>
</evidence>
<dbReference type="SMART" id="SM00562">
    <property type="entry name" value="NDK"/>
    <property type="match status" value="1"/>
</dbReference>
<accession>A0A078BCP0</accession>
<evidence type="ECO:0000256" key="1">
    <source>
        <dbReference type="ARBA" id="ARBA00008142"/>
    </source>
</evidence>
<proteinExistence type="inferred from homology"/>
<dbReference type="InParanoid" id="A0A078BCP0"/>
<gene>
    <name evidence="8" type="primary">Contig2246.g2410</name>
    <name evidence="8" type="ORF">STYLEM_20125</name>
</gene>
<evidence type="ECO:0000256" key="4">
    <source>
        <dbReference type="ARBA" id="ARBA00022777"/>
    </source>
</evidence>
<keyword evidence="2" id="KW-0808">Transferase</keyword>
<evidence type="ECO:0000313" key="8">
    <source>
        <dbReference type="EMBL" id="CDW90977.1"/>
    </source>
</evidence>
<keyword evidence="3" id="KW-0547">Nucleotide-binding</keyword>
<dbReference type="PANTHER" id="PTHR46161">
    <property type="entry name" value="NUCLEOSIDE DIPHOSPHATE KINASE"/>
    <property type="match status" value="1"/>
</dbReference>
<name>A0A078BCP0_STYLE</name>
<dbReference type="EMBL" id="CCKQ01018972">
    <property type="protein sequence ID" value="CDW90977.1"/>
    <property type="molecule type" value="Genomic_DNA"/>
</dbReference>
<dbReference type="InterPro" id="IPR036850">
    <property type="entry name" value="NDK-like_dom_sf"/>
</dbReference>
<organism evidence="8 9">
    <name type="scientific">Stylonychia lemnae</name>
    <name type="common">Ciliate</name>
    <dbReference type="NCBI Taxonomy" id="5949"/>
    <lineage>
        <taxon>Eukaryota</taxon>
        <taxon>Sar</taxon>
        <taxon>Alveolata</taxon>
        <taxon>Ciliophora</taxon>
        <taxon>Intramacronucleata</taxon>
        <taxon>Spirotrichea</taxon>
        <taxon>Stichotrichia</taxon>
        <taxon>Sporadotrichida</taxon>
        <taxon>Oxytrichidae</taxon>
        <taxon>Stylonychinae</taxon>
        <taxon>Stylonychia</taxon>
    </lineage>
</organism>
<keyword evidence="9" id="KW-1185">Reference proteome</keyword>
<evidence type="ECO:0000259" key="7">
    <source>
        <dbReference type="SMART" id="SM00562"/>
    </source>
</evidence>
<dbReference type="InterPro" id="IPR034907">
    <property type="entry name" value="NDK-like_dom"/>
</dbReference>
<dbReference type="Proteomes" id="UP000039865">
    <property type="component" value="Unassembled WGS sequence"/>
</dbReference>
<dbReference type="PANTHER" id="PTHR46161:SF3">
    <property type="entry name" value="NUCLEOSIDE DIPHOSPHATE KINASE DDB_G0292928-RELATED"/>
    <property type="match status" value="1"/>
</dbReference>
<evidence type="ECO:0000313" key="9">
    <source>
        <dbReference type="Proteomes" id="UP000039865"/>
    </source>
</evidence>
<dbReference type="AlphaFoldDB" id="A0A078BCP0"/>
<sequence>MKSKLIPIPYTVGVIKPHIALKEDKVDEIMQILDKNNFEVFHSKRKILTREEILNLFYPYRNATFYEAISEHLLSAESLVFILVNKVESVYDESKEEDVKLESPIVRWKKLIGDKEPSEAKVKDPNSLRGKYGVDIIKNAFHGSDDPKAANKERDVFLFPVPEKPPDFQFIKTKITINSIMKFLFPPNLEHSNTTGRLDLLALYGPIVCYHSVDSCFCRNCVKSAKAQLEEAIREKQANERKRLGMTAEIETKSVSLGKTGTKSTQSKKLQPGPQRLLKEADINIIYSSLCQKCKTHCDGFVHLTCGREGQHVMSDIEINELIAEINKNDLLQLLIVEKGSTAKMIIETIDLKEPDEIMYKDEHIRELLIDLDTDYYERYDFEDLQKMILEDRRLRINYWVSKITKKPIEKFKNPNLLNKNEKVDRNDIKNPYFSLSRILPISLHMAKNQRTVKEDHYDKLHFEHTAKLQQNEQDLIIQRTIAKEFHRVTDISNTKNKDVATNALLLRNYNDGRTGGWDNYCCYKGQNKGHYIKKEGRDEDQYEEEKYQE</sequence>
<evidence type="ECO:0000256" key="3">
    <source>
        <dbReference type="ARBA" id="ARBA00022741"/>
    </source>
</evidence>
<evidence type="ECO:0000256" key="5">
    <source>
        <dbReference type="ARBA" id="ARBA00022840"/>
    </source>
</evidence>
<dbReference type="SUPFAM" id="SSF54919">
    <property type="entry name" value="Nucleoside diphosphate kinase, NDK"/>
    <property type="match status" value="1"/>
</dbReference>
<dbReference type="GO" id="GO:0005524">
    <property type="term" value="F:ATP binding"/>
    <property type="evidence" value="ECO:0007669"/>
    <property type="project" value="UniProtKB-KW"/>
</dbReference>
<feature type="domain" description="Nucleoside diphosphate kinase-like" evidence="7">
    <location>
        <begin position="8"/>
        <end position="166"/>
    </location>
</feature>
<evidence type="ECO:0000256" key="6">
    <source>
        <dbReference type="PROSITE-ProRule" id="PRU00706"/>
    </source>
</evidence>
<keyword evidence="4 8" id="KW-0418">Kinase</keyword>
<dbReference type="OrthoDB" id="1729737at2759"/>
<dbReference type="PROSITE" id="PS51374">
    <property type="entry name" value="NDPK_LIKE"/>
    <property type="match status" value="1"/>
</dbReference>
<dbReference type="GO" id="GO:0016301">
    <property type="term" value="F:kinase activity"/>
    <property type="evidence" value="ECO:0007669"/>
    <property type="project" value="UniProtKB-KW"/>
</dbReference>
<dbReference type="Gene3D" id="3.30.70.141">
    <property type="entry name" value="Nucleoside diphosphate kinase-like domain"/>
    <property type="match status" value="1"/>
</dbReference>
<dbReference type="Pfam" id="PF00334">
    <property type="entry name" value="NDK"/>
    <property type="match status" value="1"/>
</dbReference>
<reference evidence="8 9" key="1">
    <citation type="submission" date="2014-06" db="EMBL/GenBank/DDBJ databases">
        <authorList>
            <person name="Swart Estienne"/>
        </authorList>
    </citation>
    <scope>NUCLEOTIDE SEQUENCE [LARGE SCALE GENOMIC DNA]</scope>
    <source>
        <strain evidence="8 9">130c</strain>
    </source>
</reference>